<feature type="compositionally biased region" description="Low complexity" evidence="1">
    <location>
        <begin position="6143"/>
        <end position="6163"/>
    </location>
</feature>
<feature type="region of interest" description="Disordered" evidence="1">
    <location>
        <begin position="4331"/>
        <end position="4358"/>
    </location>
</feature>
<feature type="compositionally biased region" description="Basic and acidic residues" evidence="1">
    <location>
        <begin position="5528"/>
        <end position="5575"/>
    </location>
</feature>
<feature type="region of interest" description="Disordered" evidence="1">
    <location>
        <begin position="5526"/>
        <end position="5701"/>
    </location>
</feature>
<feature type="region of interest" description="Disordered" evidence="1">
    <location>
        <begin position="6401"/>
        <end position="6500"/>
    </location>
</feature>
<feature type="compositionally biased region" description="Polar residues" evidence="1">
    <location>
        <begin position="1685"/>
        <end position="1697"/>
    </location>
</feature>
<feature type="region of interest" description="Disordered" evidence="1">
    <location>
        <begin position="53"/>
        <end position="73"/>
    </location>
</feature>
<feature type="compositionally biased region" description="Basic and acidic residues" evidence="1">
    <location>
        <begin position="5028"/>
        <end position="5046"/>
    </location>
</feature>
<feature type="compositionally biased region" description="Basic and acidic residues" evidence="1">
    <location>
        <begin position="2215"/>
        <end position="2227"/>
    </location>
</feature>
<feature type="compositionally biased region" description="Pro residues" evidence="1">
    <location>
        <begin position="1098"/>
        <end position="1114"/>
    </location>
</feature>
<feature type="region of interest" description="Disordered" evidence="1">
    <location>
        <begin position="4887"/>
        <end position="5007"/>
    </location>
</feature>
<feature type="compositionally biased region" description="Basic and acidic residues" evidence="1">
    <location>
        <begin position="1553"/>
        <end position="1569"/>
    </location>
</feature>
<feature type="region of interest" description="Disordered" evidence="1">
    <location>
        <begin position="1019"/>
        <end position="1071"/>
    </location>
</feature>
<feature type="region of interest" description="Disordered" evidence="1">
    <location>
        <begin position="1403"/>
        <end position="1468"/>
    </location>
</feature>
<feature type="compositionally biased region" description="Acidic residues" evidence="1">
    <location>
        <begin position="5727"/>
        <end position="5737"/>
    </location>
</feature>
<feature type="compositionally biased region" description="Low complexity" evidence="1">
    <location>
        <begin position="5793"/>
        <end position="5806"/>
    </location>
</feature>
<feature type="compositionally biased region" description="Basic and acidic residues" evidence="1">
    <location>
        <begin position="2484"/>
        <end position="2494"/>
    </location>
</feature>
<feature type="compositionally biased region" description="Low complexity" evidence="1">
    <location>
        <begin position="4591"/>
        <end position="4605"/>
    </location>
</feature>
<evidence type="ECO:0000313" key="2">
    <source>
        <dbReference type="EMBL" id="PAV79244.1"/>
    </source>
</evidence>
<feature type="compositionally biased region" description="Basic and acidic residues" evidence="1">
    <location>
        <begin position="6076"/>
        <end position="6086"/>
    </location>
</feature>
<feature type="compositionally biased region" description="Polar residues" evidence="1">
    <location>
        <begin position="5599"/>
        <end position="5610"/>
    </location>
</feature>
<feature type="region of interest" description="Disordered" evidence="1">
    <location>
        <begin position="5104"/>
        <end position="5126"/>
    </location>
</feature>
<feature type="compositionally biased region" description="Polar residues" evidence="1">
    <location>
        <begin position="5807"/>
        <end position="5818"/>
    </location>
</feature>
<feature type="compositionally biased region" description="Polar residues" evidence="1">
    <location>
        <begin position="5746"/>
        <end position="5756"/>
    </location>
</feature>
<feature type="compositionally biased region" description="Polar residues" evidence="1">
    <location>
        <begin position="6177"/>
        <end position="6187"/>
    </location>
</feature>
<feature type="compositionally biased region" description="Low complexity" evidence="1">
    <location>
        <begin position="715"/>
        <end position="724"/>
    </location>
</feature>
<feature type="compositionally biased region" description="Pro residues" evidence="1">
    <location>
        <begin position="6093"/>
        <end position="6105"/>
    </location>
</feature>
<feature type="compositionally biased region" description="Basic and acidic residues" evidence="1">
    <location>
        <begin position="314"/>
        <end position="328"/>
    </location>
</feature>
<proteinExistence type="predicted"/>
<feature type="region of interest" description="Disordered" evidence="1">
    <location>
        <begin position="1782"/>
        <end position="1869"/>
    </location>
</feature>
<feature type="compositionally biased region" description="Basic and acidic residues" evidence="1">
    <location>
        <begin position="2714"/>
        <end position="2724"/>
    </location>
</feature>
<feature type="region of interest" description="Disordered" evidence="1">
    <location>
        <begin position="1647"/>
        <end position="1738"/>
    </location>
</feature>
<feature type="compositionally biased region" description="Basic and acidic residues" evidence="1">
    <location>
        <begin position="458"/>
        <end position="468"/>
    </location>
</feature>
<feature type="region of interest" description="Disordered" evidence="1">
    <location>
        <begin position="5391"/>
        <end position="5485"/>
    </location>
</feature>
<feature type="region of interest" description="Disordered" evidence="1">
    <location>
        <begin position="6266"/>
        <end position="6328"/>
    </location>
</feature>
<feature type="region of interest" description="Disordered" evidence="1">
    <location>
        <begin position="5987"/>
        <end position="6042"/>
    </location>
</feature>
<feature type="compositionally biased region" description="Basic and acidic residues" evidence="1">
    <location>
        <begin position="5454"/>
        <end position="5485"/>
    </location>
</feature>
<feature type="compositionally biased region" description="Low complexity" evidence="1">
    <location>
        <begin position="822"/>
        <end position="834"/>
    </location>
</feature>
<evidence type="ECO:0000256" key="1">
    <source>
        <dbReference type="SAM" id="MobiDB-lite"/>
    </source>
</evidence>
<feature type="compositionally biased region" description="Polar residues" evidence="1">
    <location>
        <begin position="1049"/>
        <end position="1062"/>
    </location>
</feature>
<feature type="compositionally biased region" description="Polar residues" evidence="1">
    <location>
        <begin position="1728"/>
        <end position="1738"/>
    </location>
</feature>
<feature type="region of interest" description="Disordered" evidence="1">
    <location>
        <begin position="5839"/>
        <end position="5909"/>
    </location>
</feature>
<feature type="compositionally biased region" description="Basic and acidic residues" evidence="1">
    <location>
        <begin position="5413"/>
        <end position="5435"/>
    </location>
</feature>
<dbReference type="PANTHER" id="PTHR24216">
    <property type="entry name" value="PAXILLIN-RELATED"/>
    <property type="match status" value="1"/>
</dbReference>
<feature type="compositionally biased region" description="Basic and acidic residues" evidence="1">
    <location>
        <begin position="2236"/>
        <end position="2255"/>
    </location>
</feature>
<feature type="region of interest" description="Disordered" evidence="1">
    <location>
        <begin position="2278"/>
        <end position="2325"/>
    </location>
</feature>
<feature type="compositionally biased region" description="Basic and acidic residues" evidence="1">
    <location>
        <begin position="1672"/>
        <end position="1682"/>
    </location>
</feature>
<feature type="region of interest" description="Disordered" evidence="1">
    <location>
        <begin position="2133"/>
        <end position="2157"/>
    </location>
</feature>
<feature type="compositionally biased region" description="Polar residues" evidence="1">
    <location>
        <begin position="1583"/>
        <end position="1606"/>
    </location>
</feature>
<feature type="region of interest" description="Disordered" evidence="1">
    <location>
        <begin position="6064"/>
        <end position="6249"/>
    </location>
</feature>
<feature type="region of interest" description="Disordered" evidence="1">
    <location>
        <begin position="5028"/>
        <end position="5079"/>
    </location>
</feature>
<protein>
    <submittedName>
        <fullName evidence="2">Uncharacterized protein</fullName>
    </submittedName>
</protein>
<gene>
    <name evidence="2" type="ORF">WR25_03829</name>
</gene>
<feature type="region of interest" description="Disordered" evidence="1">
    <location>
        <begin position="6357"/>
        <end position="6376"/>
    </location>
</feature>
<feature type="compositionally biased region" description="Low complexity" evidence="1">
    <location>
        <begin position="4964"/>
        <end position="4974"/>
    </location>
</feature>
<feature type="compositionally biased region" description="Polar residues" evidence="1">
    <location>
        <begin position="1542"/>
        <end position="1551"/>
    </location>
</feature>
<feature type="compositionally biased region" description="Basic and acidic residues" evidence="1">
    <location>
        <begin position="1512"/>
        <end position="1541"/>
    </location>
</feature>
<feature type="compositionally biased region" description="Acidic residues" evidence="1">
    <location>
        <begin position="1800"/>
        <end position="1809"/>
    </location>
</feature>
<feature type="compositionally biased region" description="Basic and acidic residues" evidence="1">
    <location>
        <begin position="3619"/>
        <end position="3628"/>
    </location>
</feature>
<feature type="compositionally biased region" description="Basic and acidic residues" evidence="1">
    <location>
        <begin position="3383"/>
        <end position="3393"/>
    </location>
</feature>
<feature type="compositionally biased region" description="Polar residues" evidence="1">
    <location>
        <begin position="5783"/>
        <end position="5792"/>
    </location>
</feature>
<feature type="region of interest" description="Disordered" evidence="1">
    <location>
        <begin position="5924"/>
        <end position="5965"/>
    </location>
</feature>
<feature type="compositionally biased region" description="Basic and acidic residues" evidence="1">
    <location>
        <begin position="2297"/>
        <end position="2309"/>
    </location>
</feature>
<feature type="region of interest" description="Disordered" evidence="1">
    <location>
        <begin position="570"/>
        <end position="591"/>
    </location>
</feature>
<dbReference type="OrthoDB" id="5877729at2759"/>
<feature type="compositionally biased region" description="Basic and acidic residues" evidence="1">
    <location>
        <begin position="1148"/>
        <end position="1159"/>
    </location>
</feature>
<feature type="compositionally biased region" description="Basic and acidic residues" evidence="1">
    <location>
        <begin position="728"/>
        <end position="742"/>
    </location>
</feature>
<feature type="region of interest" description="Disordered" evidence="1">
    <location>
        <begin position="709"/>
        <end position="760"/>
    </location>
</feature>
<feature type="compositionally biased region" description="Basic and acidic residues" evidence="1">
    <location>
        <begin position="1347"/>
        <end position="1364"/>
    </location>
</feature>
<feature type="region of interest" description="Disordered" evidence="1">
    <location>
        <begin position="2694"/>
        <end position="2724"/>
    </location>
</feature>
<feature type="compositionally biased region" description="Polar residues" evidence="1">
    <location>
        <begin position="5217"/>
        <end position="5227"/>
    </location>
</feature>
<feature type="compositionally biased region" description="Polar residues" evidence="1">
    <location>
        <begin position="2031"/>
        <end position="2045"/>
    </location>
</feature>
<dbReference type="EMBL" id="LIAE01007440">
    <property type="protein sequence ID" value="PAV79244.1"/>
    <property type="molecule type" value="Genomic_DNA"/>
</dbReference>
<feature type="region of interest" description="Disordered" evidence="1">
    <location>
        <begin position="1093"/>
        <end position="1179"/>
    </location>
</feature>
<feature type="region of interest" description="Disordered" evidence="1">
    <location>
        <begin position="382"/>
        <end position="409"/>
    </location>
</feature>
<keyword evidence="3" id="KW-1185">Reference proteome</keyword>
<feature type="compositionally biased region" description="Basic and acidic residues" evidence="1">
    <location>
        <begin position="5614"/>
        <end position="5634"/>
    </location>
</feature>
<feature type="region of interest" description="Disordered" evidence="1">
    <location>
        <begin position="2954"/>
        <end position="2976"/>
    </location>
</feature>
<feature type="compositionally biased region" description="Polar residues" evidence="1">
    <location>
        <begin position="2139"/>
        <end position="2150"/>
    </location>
</feature>
<feature type="compositionally biased region" description="Polar residues" evidence="1">
    <location>
        <begin position="149"/>
        <end position="162"/>
    </location>
</feature>
<feature type="compositionally biased region" description="Polar residues" evidence="1">
    <location>
        <begin position="4343"/>
        <end position="4358"/>
    </location>
</feature>
<feature type="compositionally biased region" description="Low complexity" evidence="1">
    <location>
        <begin position="5881"/>
        <end position="5894"/>
    </location>
</feature>
<feature type="region of interest" description="Disordered" evidence="1">
    <location>
        <begin position="816"/>
        <end position="835"/>
    </location>
</feature>
<dbReference type="PANTHER" id="PTHR24216:SF65">
    <property type="entry name" value="PAXILLIN-LIKE PROTEIN 1"/>
    <property type="match status" value="1"/>
</dbReference>
<feature type="region of interest" description="Disordered" evidence="1">
    <location>
        <begin position="312"/>
        <end position="344"/>
    </location>
</feature>
<feature type="compositionally biased region" description="Polar residues" evidence="1">
    <location>
        <begin position="5677"/>
        <end position="5693"/>
    </location>
</feature>
<feature type="region of interest" description="Disordered" evidence="1">
    <location>
        <begin position="1911"/>
        <end position="1973"/>
    </location>
</feature>
<accession>A0A2A2KZ81</accession>
<comment type="caution">
    <text evidence="2">The sequence shown here is derived from an EMBL/GenBank/DDBJ whole genome shotgun (WGS) entry which is preliminary data.</text>
</comment>
<feature type="compositionally biased region" description="Low complexity" evidence="1">
    <location>
        <begin position="4983"/>
        <end position="5007"/>
    </location>
</feature>
<feature type="compositionally biased region" description="Polar residues" evidence="1">
    <location>
        <begin position="6209"/>
        <end position="6220"/>
    </location>
</feature>
<organism evidence="2 3">
    <name type="scientific">Diploscapter pachys</name>
    <dbReference type="NCBI Taxonomy" id="2018661"/>
    <lineage>
        <taxon>Eukaryota</taxon>
        <taxon>Metazoa</taxon>
        <taxon>Ecdysozoa</taxon>
        <taxon>Nematoda</taxon>
        <taxon>Chromadorea</taxon>
        <taxon>Rhabditida</taxon>
        <taxon>Rhabditina</taxon>
        <taxon>Rhabditomorpha</taxon>
        <taxon>Rhabditoidea</taxon>
        <taxon>Rhabditidae</taxon>
        <taxon>Diploscapter</taxon>
    </lineage>
</organism>
<reference evidence="2 3" key="1">
    <citation type="journal article" date="2017" name="Curr. Biol.">
        <title>Genome architecture and evolution of a unichromosomal asexual nematode.</title>
        <authorList>
            <person name="Fradin H."/>
            <person name="Zegar C."/>
            <person name="Gutwein M."/>
            <person name="Lucas J."/>
            <person name="Kovtun M."/>
            <person name="Corcoran D."/>
            <person name="Baugh L.R."/>
            <person name="Kiontke K."/>
            <person name="Gunsalus K."/>
            <person name="Fitch D.H."/>
            <person name="Piano F."/>
        </authorList>
    </citation>
    <scope>NUCLEOTIDE SEQUENCE [LARGE SCALE GENOMIC DNA]</scope>
    <source>
        <strain evidence="2">PF1309</strain>
    </source>
</reference>
<feature type="region of interest" description="Disordered" evidence="1">
    <location>
        <begin position="3379"/>
        <end position="3418"/>
    </location>
</feature>
<feature type="compositionally biased region" description="Polar residues" evidence="1">
    <location>
        <begin position="6302"/>
        <end position="6312"/>
    </location>
</feature>
<feature type="region of interest" description="Disordered" evidence="1">
    <location>
        <begin position="1337"/>
        <end position="1378"/>
    </location>
</feature>
<name>A0A2A2KZ81_9BILA</name>
<sequence>MALNAIEVAYLSLLKGAVSPMLDEANSKSFDEVINIHKSKSFEAAEQLETIMQQQKSPEESISDLSEGDYPSTSGSTATVYELLCDEDGQRDSTDIPKKLYIDDYNNELEFVTYEASQQQSVEMQRNEWAFIQEKNKSGAVPGDDRNRQSAPPSSYRQNYPHSNASSSSVVSDMSADYSNLDHDEYCRMLMRSTVDQGVLTEEHIHEASPAHTQLHYSAHVMQFDKEICEPTTSLSQFPLMISEGLTIPTQYDVDRASNAATSGGNNSRRSSDLSSDEEEGEQPRIYSPQIYESITRIYHHDADQQLSYSSECLQEKQQSEIQQERRQMPQIPPRSGSIALQSEESFDIHKKTVEEDRSTPTSGADSHRSFENNISFESEAAQQISQLQELDPRSEETKQETSLLTATPKVTVLRRRSFANLHAKSSSTNSDIDEEKKDQQPLEDILKSLPTASASEQKQDQPVDTPKKSAPPRPELPRKQLTFPQTMEDEDRFYMSGDYQITCISTTPYDYPIEEEFIADDVEAILPKSSMIIDSQVGKSVYFYKTQSSAVQLRPKTSSEILPIKEESQQFFDDEDVKSPSTETSGADSRASLERFSFEKGDFIKPKREFSNENLIAENYREDQQLSREELEHIAFIQRLAEEESTGHQQEQYSSSIYEQRNILPLTSTSREQNQAQVMDSKISCFKEDQQLTEEELRHIAHVQKLAEEENIKSESTSSQSRSKPPKLADRHVLESKRQQKEGYSADYEHSSASSADTTHSFAEISMDKSEFSGKRVSFDEDKSKKSGFHIPQQDSIAAAIADELHRDLRLLSDEEEPATSSGSGANPSISSADIDEQQVADFVTRSEIFDLEFLDLTKVDDDLVADSVSIQSSTHPEVIEHAVHISSPTYKIKSEFVELKNQESPPEELTPKIPMPEIIIRKRISSVTTDRTSSADSDGSMAESFENSSRRFFPTVIKGETSSSRTVEEPATLDEYNGLKIPIIIKQSASEVENLTRLQSEPIYTEHFDLEQKEILDESGDEQSSRSSRTSSADSHVSTSFDRCDSSDMNLPSEQTSIQVPSHDDEQMNGVQLTEEELRHIAYIEGLAQQQEPISQAPPPRPAPPRPIPPRMMPRLVSEGSYSSDATSGADEPGSFDQLEDVQEVNGKKSEAREESQRSTPTSSADSHRSIDDFDDKSFEIPEIINRIEQEQCEENTMIDYQEHRIVSTENVPKLFLHEARILPLSLPRRTVQFEEMSTINYSAGNAPAEPFHSQPSAFQTFEISRQPDTPSQIQPSTTLPPQDLDLFNFIQNIVAENIQPAITPNLDMSSADDEKIENTETAAAFMQRTLSEARSYSMATESPEEPKLFSRESSEERKEMESEVADVGSVAPPNTSIILQSSEPVFSLHDFENMVFQGQSNESTSALSQVQEKKSSTHERESIFDEISKRTSSVDKASDVQQSSSQMMEDGPLKDNEERESSTEFIGQVYSQVTEFLQRRSSEILEKAKSIDIELPDMPKFDELELKSIFDTDKSDELETPRKDKRKSVSFEEPHKSIDSSTATSGADSISEHERSFSIEKEDADLRQSGLLSQRRESDQSTTDALNQQIENTQSMDQETSSTMSFGQVYSQVTDFIQRESTKIMEQAKSIDFELPEFEIPKIENLPNIFESQKSDEPQSPTTSRKKSVSFEEPRKSEEPSPDTSEADTPSPSGIISFDADENDGFQEVGMLQQRRESDRPITEGINQEQSTSAAIGQVYSQVTGFIQRESVKILEKAKSIDFELPEMPKIENLPSIFEKEKADEVQSPSISVEESMQLEEEEEKESSDKSSQTSGADIPSPSGIVSFDVSDDEILNEANPKQESKAPEEDIGSFHQEPDTSTSIGEIYSQVTDFIQRRKSEILEKAKSIDVDLPEMLKFDELELKSIFDTDKSEEPHETDDLSSKTSGADTPRFSGVTSLEYEEEEIPQNQSIDESLDDHRETEAGASIGEVYSQVTDFIQRRSSEILGKAKSIDLPEMLKFDELELKSIFDTDKSEEPHKEEDFSSKTSEADSPSNSMIQSLDYKERIPQQRRESEKLITDEFNYQATEDSINVHQEPETSTSIEQVYSQVTDFIQRRSSEILEKAKSIDLPEMPKFDELELKSIFDVDKSEKSGASSPPTSGADTISDHEMSFDANEIQHTQVFTSEHHLTATELQHIAEVQRLAEESASGVNIHEGPSSPNMKQKKSISFEERQKSEDHSPSTSEADSITDREESLDMSSLHHDDIPSHDQPPLTAAELEHIANIQRLAEQSSFDAKIPVRPPLPASILQKREESKSMESQHESGATSGADENSDIESSSFEMIEMPQIIKDEDQQLTAEELEHIARIQQMAEQSSFETKMPIRPPPPKVPYQSSISIDRNQVEVRDDQSYATSGADEVVSFSQPSSIDQYEFEVPSLPSTTIVDNYHYENPESPMMQDTLAYINLIVEKCFSEAIELLALQRPAQMIITSSIHQDESWENLKDDRHSRRSSATSGADSRRSFEQNSSTEQLNEPETYQGIDLSLVFNDHPMSQIQETRPEQHQLTAEELEHIAKIQRLAEIEFTQSQNDDIIRDTVEISLPIPPCNIDEVAHNSTIFGIAHSRHIQRYPEMAEEIHRSLPQPIIISENYDEQQQIDQQLVDQDVHSYSTFQQSISEIIAHLRAESPPTPLTIVHVEQEIDNLSDFSEATSDADSRRSFEEPTLSIDNEHYEPSPMDDQKRIANEVPLTQEEIDHIVRIQRLAEQDLAQSIQPSTVAVQEMQETEMIPFDFVIDSLPFEQIESGKLLERTAQNSTIFEKSSSQTIQQPEIEFCLHKKIRPPPVPERPKPMCREEIVFEEQDVVSISAESHDRTSYSSTIFFKSSEEQIPLPEIQTTDLLESKVKQIQELAWRSSIPRTEPKPAFELPPGFEELPIEDQQRILQVLAAAMEDEAGQLTTAQVIQEVEQERESSSVATSEADSIRSPSISSSIDMPEVQAPEYDQIVRTRIDYYKPCNSEVVEHNVCATIAFVKVKSQYVPYERPQTPARIIEIREDYDHQIDIIRYDSASSCATSEADMVKSGSESDFASDDNMSAFLEKKIQPQEPEEQQLTEEELTHIAYIQSLAEQDFARGSISSEQQQPEMQAEMIPFDFDIQSAPYTQTIAGKCIERTAYSSTIFEKSRLEFVRHPELELCLHKKIRPPPLPERPRPMCREETIYDELSAFSVSGEALGRTAYSSTIFFKSSTSDIRIPQSHFCSSLPVRPPKVISQQEILSEPQLTEEELEVIRRVSERAMQDEMMTSSQMRLSVPEISEQASENQELSAEELEMIRRVNERAAAEDSILMEEKNEIIPPKSDLQELTEDELEHIRRITEMAVIDSDNFSMTRQQPFDQIYEPKKLDEKSSIRQNSSDETESADSRQDSFEAENGRYWPEPMNEIHEVTLVENGPMQNLESGMLIERTAYTSTLFGKSNSERRRYPEAEFCLHKKIRPPPIPARPKPMCKDEIVFDQHDITSISAETLGRTVYSSTIFFKSDTQGIYHPQIEEPSTLLIPVKKLSDEIVVDKIKCHKPISHEAIGHNTRSSWTRGLAQSSEVQYPEIERVAGRILYAQEIETTVHEYESDNISERTSGADEERSSSIDDTSSSILPKEFHFEHRKIRRQITEREPEWIEPEGEFVQETQTRTDKPEGMENLTDEEIAMIQAKMAEFEQEMPGNAEPLPSVQQPTTAEVQKPSSIPAFELPPGIEDLPIEEQQRIIELMAAAVEQEAMLTMPTGMRDSIVAVQQEPAVTYQEPKSQIESISAAMFELPPGFEDLPNEDQQKILQVMTAASKEGSILTMPAGKRDSVSAVPIQQQVETHQESQPQMEPSDVPLFELPPGFEDLPIEDQQRILQVMTAAFEDESISKTSLQIQPSGGDPFAVLPIPVQSESQDVTLMPSLEKHSSSEATSSADSEIDESLQEPQFIFNQPSITETTFVDHEPYMDRRLSEIISHEIHQQVVTNSARSIQLPVHKSHPPAIRLETPEIHEIADNEVDEDVISHSSSPTQGADDQNASGRSLSSSLDADEFYYPSSTPLLPATYEDTIHEVEHEILKYPEDESLIDEEHSSATSGADIDESRSSASSIDMVAPLIPEHDQVIKEKPYDESYFQSSKPPEIIPCPSIMESKLLKKGEPEWPSTTMTHPQQEIPSFAPVFDQRRAAPFELPPGFEDLPIEDQQRILQVMAAAMEDESKNMGPQPSLISHEKITPASIKPQDIMQPELTEEELEQIRRVTERAAAMEEEAMRRLSQTTTISIEKPSEIASSAMQPQDIKQQELTEEELEQIRRVTERAIADEMIMPNRTYNEEEEEKSSATSEADNTESRSIASSIDVPAIQAPEYDQIIKTRTDYYKPCSSEVLERQSFTTVPYFQETSEHVPYYRPQSPAEFIEPHDIIQPAEVWNPESGPTSAADSTRSQDGDYMQDYQAKIDDEVQHSTKPFEFNVQPAEDLLEADSEQEQLLQEYRSHHPNRRITVAYTSFIQPPRRSFRSSLSFTTGTTEHFWDTFGRSIDDRYMDDHEISRNTPTETDYAFDLDDIKNLIDDQESRAAAFGETKQKSRASNESLRSRSLTSLDSPNRHSSLADFTTEFAQKDRREEIKQMRGAMSTSEVDRLEKQQMNGPNAYELCEQDSFMSTDLLCNVDFLWRLNFAAHRLTEDIAEMAGRELLHHYRSQQNPRARYFSDTVDHEYSDSIEYENGDIPEDSMTAFTVKEIPHETPSFGFFSFLAPRRSMVEGRPHSALALFSSSSEPRRDSSDSKQGIDILQMLRRSSGAESRSSIDSPLKLPDTALVGLSEEEKKHINSVLNKSAKMGSPSLSRRSSIAQQILPELSSLSNKEKEHIQSVLEKAERQMPFVIPSRKAAVRTESTTSRTSQSEDESLSLSERKKPGAIISEETPILSGSPAFDQPQTPTVVPPSPATSSLRSRSPAPPAINIPHSIIPNINVYQPTPPLSAKTDSSRRSSGSSSFGFQTPSSISGSMKSFFGKAHEKIKSAADTISKELELDEQQDRNERELENASTPRSADGKEEMTQKRKISGKPDGMEDLTDEEIAMIQAKMAAFEQEMAGISPIAPSSLASSVPSQRVSPMPAFELPPGIEDLPIEEQQRIIELMAAAAEQESMLTMPTGQQTVVDSTPVQQPPTRRISTTAPMTQLPSGIEDLPIEEQQKILQVMTAALEDEIAQQALNQPQFPSTSSYMPEPYDHDRSPMQKTPEPELTEEELDQIRRVAERAMQDDIAITERMQKNEIEKARRMSEAGIFPDVKSPAPERVGQLAEDTGLSAEELEMIRMVNERAAAEEALFVENQKQQPTMMKDEPQELTAEELEHIRRITEMAAMDSEGFVQQQRSSEPIDMINIARQVSDATESPDSMRGSFEEEYGQANERRRSSGHKFVIDERDFDRESEATEEQDSQRSSPLTEGEDERSQDYDEQPRYSDGKPLSYEHENEIIRPELEIDYRDFDSRAVDGMQNEHAERSVGIFSSIYLSEKQQQDIGEMFWDREKDEAAEEKRDGEPEYAIRKQEKAVEEGDLSKEANERVGDRDRASSSQFPFTAQQQQQEQQHLVPSNYYDSSRHIQTSELAEDNNRPDNDIFTTQRDELREQIDSFEAELDKVQMPTGSEKARTDGEVPVSSEEHFDEEEEEHKGTQSTMSSAHSRQSIGSHKSSDFDIKSVKDMKEGNLSDWYQEQLSFMKESIDMDDLTMPDDENMWHGDTNLDYQPSVSLDQSPKKITGSEYDASLSQAGAAPFEHRPTQSQYVSEQASSGLPLNPLNSSDSEQSAVLGSTRSMFGNKGKTGGFGLGSLGAFANKAAAKAKEASGQLQAAARDAVADISQPGPTIKQQNEPSQSRTPSSAPSPMAKSPISQAPAGIPPGMEGLSEEEVAVIMSKIAAAEVDAQAAEQKTTAKPPQPMTMSLPPQMPSTSKSPSPAIELPPGIEDLPIEEQQRILEVMAAAAAQDDVSPMPSPMTARKPEPIQQKPAQPFAKKPTPQAQTPKSPMKLAASPLPELPPGIEDLPIEEQQRILAIMTAAMEDESAMSPMPSPVPQRKEVREEPKRATASQPIPMPIALPEPLIPPGLEDLPPEERERILSVMAQAEMDTATTPLAQAPNPFASAQPSVSSTPPSATPSKRPTVQAPPIPQTRRSSDGISDLSSGQLPSFDAKRSHTISGSMEKITRSPGYQTPPSTTEFWMQEPLPALPSPKKILPAEQPNIDLSGFSETERQTILEVMRMAEQEDVPMAMPSPKSPQIKQERDVMEDRKPAPIERKTVTREPSTTSSVGSMMSPVRDSGYGTTSTSYEQQLTDYASKTEHLGDVLKDISEVREGARSRQEMISEAPKDEDIDSFTYSDNRFEELRQVADEDTKVEVTGRVEARKEEVRQENESDWQKPRMWTTVFEADESEHPQVIETTKPSVTTTTTQPSVVLEQDKTAPLPPPQQQQQQQKDEWDVVPRPRMSSYGMYSYPGMDSPQGKLFSTFFIISKVS</sequence>
<feature type="region of interest" description="Disordered" evidence="1">
    <location>
        <begin position="3609"/>
        <end position="3637"/>
    </location>
</feature>
<feature type="compositionally biased region" description="Basic and acidic residues" evidence="1">
    <location>
        <begin position="6357"/>
        <end position="6370"/>
    </location>
</feature>
<feature type="region of interest" description="Disordered" evidence="1">
    <location>
        <begin position="5217"/>
        <end position="5246"/>
    </location>
</feature>
<feature type="compositionally biased region" description="Low complexity" evidence="1">
    <location>
        <begin position="5104"/>
        <end position="5116"/>
    </location>
</feature>
<feature type="compositionally biased region" description="Polar residues" evidence="1">
    <location>
        <begin position="4030"/>
        <end position="4050"/>
    </location>
</feature>
<feature type="compositionally biased region" description="Polar residues" evidence="1">
    <location>
        <begin position="1403"/>
        <end position="1413"/>
    </location>
</feature>
<feature type="region of interest" description="Disordered" evidence="1">
    <location>
        <begin position="2192"/>
        <end position="2266"/>
    </location>
</feature>
<feature type="region of interest" description="Disordered" evidence="1">
    <location>
        <begin position="2014"/>
        <end position="2055"/>
    </location>
</feature>
<feature type="region of interest" description="Disordered" evidence="1">
    <location>
        <begin position="4028"/>
        <end position="4050"/>
    </location>
</feature>
<feature type="compositionally biased region" description="Basic and acidic residues" evidence="1">
    <location>
        <begin position="1454"/>
        <end position="1465"/>
    </location>
</feature>
<dbReference type="Proteomes" id="UP000218231">
    <property type="component" value="Unassembled WGS sequence"/>
</dbReference>
<feature type="compositionally biased region" description="Basic and acidic residues" evidence="1">
    <location>
        <begin position="1911"/>
        <end position="1927"/>
    </location>
</feature>
<feature type="region of interest" description="Disordered" evidence="1">
    <location>
        <begin position="4578"/>
        <end position="4612"/>
    </location>
</feature>
<feature type="compositionally biased region" description="Polar residues" evidence="1">
    <location>
        <begin position="2511"/>
        <end position="2522"/>
    </location>
</feature>
<feature type="region of interest" description="Disordered" evidence="1">
    <location>
        <begin position="5154"/>
        <end position="5183"/>
    </location>
</feature>
<feature type="region of interest" description="Disordered" evidence="1">
    <location>
        <begin position="257"/>
        <end position="288"/>
    </location>
</feature>
<evidence type="ECO:0000313" key="3">
    <source>
        <dbReference type="Proteomes" id="UP000218231"/>
    </source>
</evidence>
<feature type="compositionally biased region" description="Basic and acidic residues" evidence="1">
    <location>
        <begin position="391"/>
        <end position="400"/>
    </location>
</feature>
<feature type="region of interest" description="Disordered" evidence="1">
    <location>
        <begin position="2484"/>
        <end position="2522"/>
    </location>
</feature>
<feature type="compositionally biased region" description="Basic and acidic residues" evidence="1">
    <location>
        <begin position="6401"/>
        <end position="6419"/>
    </location>
</feature>
<feature type="region of interest" description="Disordered" evidence="1">
    <location>
        <begin position="136"/>
        <end position="171"/>
    </location>
</feature>
<feature type="region of interest" description="Disordered" evidence="1">
    <location>
        <begin position="1512"/>
        <end position="1606"/>
    </location>
</feature>
<feature type="compositionally biased region" description="Polar residues" evidence="1">
    <location>
        <begin position="5865"/>
        <end position="5880"/>
    </location>
</feature>
<feature type="compositionally biased region" description="Basic and acidic residues" evidence="1">
    <location>
        <begin position="2014"/>
        <end position="2030"/>
    </location>
</feature>
<feature type="compositionally biased region" description="Low complexity" evidence="1">
    <location>
        <begin position="1027"/>
        <end position="1042"/>
    </location>
</feature>
<feature type="compositionally biased region" description="Basic and acidic residues" evidence="1">
    <location>
        <begin position="1168"/>
        <end position="1179"/>
    </location>
</feature>
<feature type="region of interest" description="Disordered" evidence="1">
    <location>
        <begin position="451"/>
        <end position="488"/>
    </location>
</feature>
<feature type="compositionally biased region" description="Polar residues" evidence="1">
    <location>
        <begin position="2310"/>
        <end position="2325"/>
    </location>
</feature>
<dbReference type="STRING" id="2018661.A0A2A2KZ81"/>
<feature type="compositionally biased region" description="Low complexity" evidence="1">
    <location>
        <begin position="6440"/>
        <end position="6455"/>
    </location>
</feature>
<feature type="region of interest" description="Disordered" evidence="1">
    <location>
        <begin position="3654"/>
        <end position="3682"/>
    </location>
</feature>
<feature type="region of interest" description="Disordered" evidence="1">
    <location>
        <begin position="5726"/>
        <end position="5824"/>
    </location>
</feature>
<feature type="compositionally biased region" description="Basic and acidic residues" evidence="1">
    <location>
        <begin position="6281"/>
        <end position="6301"/>
    </location>
</feature>
<feature type="compositionally biased region" description="Basic and acidic residues" evidence="1">
    <location>
        <begin position="1414"/>
        <end position="1441"/>
    </location>
</feature>